<dbReference type="WBParaSite" id="SVE_0632500.1">
    <property type="protein sequence ID" value="SVE_0632500.1"/>
    <property type="gene ID" value="SVE_0632500"/>
</dbReference>
<reference evidence="2" key="1">
    <citation type="submission" date="2014-07" db="EMBL/GenBank/DDBJ databases">
        <authorList>
            <person name="Martin A.A"/>
            <person name="De Silva N."/>
        </authorList>
    </citation>
    <scope>NUCLEOTIDE SEQUENCE</scope>
</reference>
<dbReference type="Proteomes" id="UP000035680">
    <property type="component" value="Unassembled WGS sequence"/>
</dbReference>
<protein>
    <submittedName>
        <fullName evidence="3">Uncharacterized protein</fullName>
    </submittedName>
</protein>
<feature type="signal peptide" evidence="1">
    <location>
        <begin position="1"/>
        <end position="23"/>
    </location>
</feature>
<accession>A0A0K0FBW1</accession>
<organism evidence="2 3">
    <name type="scientific">Strongyloides venezuelensis</name>
    <name type="common">Threadworm</name>
    <dbReference type="NCBI Taxonomy" id="75913"/>
    <lineage>
        <taxon>Eukaryota</taxon>
        <taxon>Metazoa</taxon>
        <taxon>Ecdysozoa</taxon>
        <taxon>Nematoda</taxon>
        <taxon>Chromadorea</taxon>
        <taxon>Rhabditida</taxon>
        <taxon>Tylenchina</taxon>
        <taxon>Panagrolaimomorpha</taxon>
        <taxon>Strongyloidoidea</taxon>
        <taxon>Strongyloididae</taxon>
        <taxon>Strongyloides</taxon>
    </lineage>
</organism>
<dbReference type="STRING" id="75913.A0A0K0FBW1"/>
<reference evidence="3" key="2">
    <citation type="submission" date="2015-08" db="UniProtKB">
        <authorList>
            <consortium name="WormBaseParasite"/>
        </authorList>
    </citation>
    <scope>IDENTIFICATION</scope>
</reference>
<keyword evidence="1" id="KW-0732">Signal</keyword>
<keyword evidence="2" id="KW-1185">Reference proteome</keyword>
<evidence type="ECO:0000256" key="1">
    <source>
        <dbReference type="SAM" id="SignalP"/>
    </source>
</evidence>
<name>A0A0K0FBW1_STRVS</name>
<evidence type="ECO:0000313" key="2">
    <source>
        <dbReference type="Proteomes" id="UP000035680"/>
    </source>
</evidence>
<dbReference type="AlphaFoldDB" id="A0A0K0FBW1"/>
<evidence type="ECO:0000313" key="3">
    <source>
        <dbReference type="WBParaSite" id="SVE_0632500.1"/>
    </source>
</evidence>
<sequence length="231" mass="26960">MMQINYCSLNFFLITFLVEKAFSQGVLFPHGYFDMKKLGAIDAFYLNMLALSNLEYGGTTIEELDALSKTRFPEETINDHKDDLNEAFLNSNTNKNNGEEVVKNPFRVIRKKNLKAKRDILENRKKYQSTKGEEKLKEDNTFSSEITTANYIDDPFAEIVTRAPKRPWYHYKSRSLNRDGIMTKNRYEQLKSYYKQTTTTPKPSISNKVAQKIEEYHRPFIIALPIPPTFK</sequence>
<feature type="chain" id="PRO_5005329662" evidence="1">
    <location>
        <begin position="24"/>
        <end position="231"/>
    </location>
</feature>
<proteinExistence type="predicted"/>